<comment type="caution">
    <text evidence="1">The sequence shown here is derived from an EMBL/GenBank/DDBJ whole genome shotgun (WGS) entry which is preliminary data.</text>
</comment>
<gene>
    <name evidence="1" type="ORF">LCGC14_1341440</name>
</gene>
<name>A0A0F9KEE5_9ZZZZ</name>
<dbReference type="EMBL" id="LAZR01008208">
    <property type="protein sequence ID" value="KKM80293.1"/>
    <property type="molecule type" value="Genomic_DNA"/>
</dbReference>
<evidence type="ECO:0000313" key="1">
    <source>
        <dbReference type="EMBL" id="KKM80293.1"/>
    </source>
</evidence>
<dbReference type="AlphaFoldDB" id="A0A0F9KEE5"/>
<organism evidence="1">
    <name type="scientific">marine sediment metagenome</name>
    <dbReference type="NCBI Taxonomy" id="412755"/>
    <lineage>
        <taxon>unclassified sequences</taxon>
        <taxon>metagenomes</taxon>
        <taxon>ecological metagenomes</taxon>
    </lineage>
</organism>
<sequence>MTREELLKILTDCRVDDDPEVAHVDADGALIDYINDEEIAEAYSKINKWYA</sequence>
<proteinExistence type="predicted"/>
<protein>
    <submittedName>
        <fullName evidence="1">Uncharacterized protein</fullName>
    </submittedName>
</protein>
<accession>A0A0F9KEE5</accession>
<reference evidence="1" key="1">
    <citation type="journal article" date="2015" name="Nature">
        <title>Complex archaea that bridge the gap between prokaryotes and eukaryotes.</title>
        <authorList>
            <person name="Spang A."/>
            <person name="Saw J.H."/>
            <person name="Jorgensen S.L."/>
            <person name="Zaremba-Niedzwiedzka K."/>
            <person name="Martijn J."/>
            <person name="Lind A.E."/>
            <person name="van Eijk R."/>
            <person name="Schleper C."/>
            <person name="Guy L."/>
            <person name="Ettema T.J."/>
        </authorList>
    </citation>
    <scope>NUCLEOTIDE SEQUENCE</scope>
</reference>